<feature type="binding site" description="axial binding residue" evidence="11">
    <location>
        <position position="434"/>
    </location>
    <ligand>
        <name>heme</name>
        <dbReference type="ChEBI" id="CHEBI:30413"/>
    </ligand>
    <ligandPart>
        <name>Fe</name>
        <dbReference type="ChEBI" id="CHEBI:18248"/>
    </ligandPart>
</feature>
<dbReference type="GO" id="GO:0005506">
    <property type="term" value="F:iron ion binding"/>
    <property type="evidence" value="ECO:0007669"/>
    <property type="project" value="InterPro"/>
</dbReference>
<dbReference type="InterPro" id="IPR017972">
    <property type="entry name" value="Cyt_P450_CS"/>
</dbReference>
<evidence type="ECO:0000313" key="13">
    <source>
        <dbReference type="EMBL" id="KAF3445616.1"/>
    </source>
</evidence>
<comment type="similarity">
    <text evidence="2 12">Belongs to the cytochrome P450 family.</text>
</comment>
<comment type="caution">
    <text evidence="13">The sequence shown here is derived from an EMBL/GenBank/DDBJ whole genome shotgun (WGS) entry which is preliminary data.</text>
</comment>
<accession>A0A8K0H4K9</accession>
<evidence type="ECO:0000256" key="2">
    <source>
        <dbReference type="ARBA" id="ARBA00010617"/>
    </source>
</evidence>
<dbReference type="OrthoDB" id="1470350at2759"/>
<dbReference type="GO" id="GO:0016020">
    <property type="term" value="C:membrane"/>
    <property type="evidence" value="ECO:0007669"/>
    <property type="project" value="UniProtKB-SubCell"/>
</dbReference>
<evidence type="ECO:0000256" key="1">
    <source>
        <dbReference type="ARBA" id="ARBA00004167"/>
    </source>
</evidence>
<keyword evidence="14" id="KW-1185">Reference proteome</keyword>
<dbReference type="SUPFAM" id="SSF48264">
    <property type="entry name" value="Cytochrome P450"/>
    <property type="match status" value="1"/>
</dbReference>
<dbReference type="GO" id="GO:0016705">
    <property type="term" value="F:oxidoreductase activity, acting on paired donors, with incorporation or reduction of molecular oxygen"/>
    <property type="evidence" value="ECO:0007669"/>
    <property type="project" value="InterPro"/>
</dbReference>
<dbReference type="EMBL" id="VOIH02000005">
    <property type="protein sequence ID" value="KAF3445616.1"/>
    <property type="molecule type" value="Genomic_DNA"/>
</dbReference>
<keyword evidence="5 11" id="KW-0479">Metal-binding</keyword>
<proteinExistence type="inferred from homology"/>
<keyword evidence="6" id="KW-1133">Transmembrane helix</keyword>
<evidence type="ECO:0000256" key="4">
    <source>
        <dbReference type="ARBA" id="ARBA00022692"/>
    </source>
</evidence>
<evidence type="ECO:0000256" key="7">
    <source>
        <dbReference type="ARBA" id="ARBA00023002"/>
    </source>
</evidence>
<comment type="subcellular location">
    <subcellularLocation>
        <location evidence="1">Membrane</location>
        <topology evidence="1">Single-pass membrane protein</topology>
    </subcellularLocation>
</comment>
<evidence type="ECO:0000256" key="8">
    <source>
        <dbReference type="ARBA" id="ARBA00023004"/>
    </source>
</evidence>
<protein>
    <recommendedName>
        <fullName evidence="15">Cytochrome P450</fullName>
    </recommendedName>
</protein>
<keyword evidence="8 11" id="KW-0408">Iron</keyword>
<dbReference type="PRINTS" id="PR00385">
    <property type="entry name" value="P450"/>
</dbReference>
<sequence length="486" mass="54961">MSELSCSLNNLLTMSEGILPKENSSVTIETLDYKVNFEIKLAIMLESLWWFQTRFQLGEENLWPVFLYSTGRIQLLCITDADMVKEVGLCSSLSLGKPSYLSKDRGPLLGLGIVSTSGPIWAHQRKIIAPEFYPDKVKRMMSLMVDSTTSILRCWEDKIIKSEEKGIADIKIDEDLRSLSADIISRACFGSNYSQGKHIFSKLRALQQLMSSQTIGVPASRFMPTKSNRGIWRLEKEIQSMILQVVNRRMDDACNEKDLLQMILEGAKNYGDDIDHLGMNRDKFIVDNCKTIYFAGHETTAITASWCLMLLAANPEWQTRARVEVLEICRDGSVPNAAMLQKMKTLTMVIQETLRLYSPAMFIVREALKDIKLKDIVIPKGVNIQIPIKMLHEMPSLWGSDAHKFNPERFKNGIVGASKIPHAYIPFGVGNRICAGQHLAMVELKVILSLMLSKFYFSLSPDYRHCPASSLVVEPKHGVRLHVKRV</sequence>
<dbReference type="InterPro" id="IPR002401">
    <property type="entry name" value="Cyt_P450_E_grp-I"/>
</dbReference>
<dbReference type="Proteomes" id="UP000796880">
    <property type="component" value="Unassembled WGS sequence"/>
</dbReference>
<gene>
    <name evidence="13" type="ORF">FNV43_RR10792</name>
</gene>
<dbReference type="GO" id="GO:0004497">
    <property type="term" value="F:monooxygenase activity"/>
    <property type="evidence" value="ECO:0007669"/>
    <property type="project" value="UniProtKB-KW"/>
</dbReference>
<dbReference type="PANTHER" id="PTHR24282:SF26">
    <property type="entry name" value="CYTOCHROME P450"/>
    <property type="match status" value="1"/>
</dbReference>
<keyword evidence="3 11" id="KW-0349">Heme</keyword>
<keyword evidence="10" id="KW-0472">Membrane</keyword>
<evidence type="ECO:0000256" key="10">
    <source>
        <dbReference type="ARBA" id="ARBA00023136"/>
    </source>
</evidence>
<comment type="cofactor">
    <cofactor evidence="11">
        <name>heme</name>
        <dbReference type="ChEBI" id="CHEBI:30413"/>
    </cofactor>
</comment>
<dbReference type="PROSITE" id="PS00086">
    <property type="entry name" value="CYTOCHROME_P450"/>
    <property type="match status" value="1"/>
</dbReference>
<organism evidence="13 14">
    <name type="scientific">Rhamnella rubrinervis</name>
    <dbReference type="NCBI Taxonomy" id="2594499"/>
    <lineage>
        <taxon>Eukaryota</taxon>
        <taxon>Viridiplantae</taxon>
        <taxon>Streptophyta</taxon>
        <taxon>Embryophyta</taxon>
        <taxon>Tracheophyta</taxon>
        <taxon>Spermatophyta</taxon>
        <taxon>Magnoliopsida</taxon>
        <taxon>eudicotyledons</taxon>
        <taxon>Gunneridae</taxon>
        <taxon>Pentapetalae</taxon>
        <taxon>rosids</taxon>
        <taxon>fabids</taxon>
        <taxon>Rosales</taxon>
        <taxon>Rhamnaceae</taxon>
        <taxon>rhamnoid group</taxon>
        <taxon>Rhamneae</taxon>
        <taxon>Rhamnella</taxon>
    </lineage>
</organism>
<name>A0A8K0H4K9_9ROSA</name>
<evidence type="ECO:0000256" key="12">
    <source>
        <dbReference type="RuleBase" id="RU000461"/>
    </source>
</evidence>
<evidence type="ECO:0008006" key="15">
    <source>
        <dbReference type="Google" id="ProtNLM"/>
    </source>
</evidence>
<dbReference type="PANTHER" id="PTHR24282">
    <property type="entry name" value="CYTOCHROME P450 FAMILY MEMBER"/>
    <property type="match status" value="1"/>
</dbReference>
<evidence type="ECO:0000256" key="11">
    <source>
        <dbReference type="PIRSR" id="PIRSR602401-1"/>
    </source>
</evidence>
<keyword evidence="7 12" id="KW-0560">Oxidoreductase</keyword>
<evidence type="ECO:0000256" key="9">
    <source>
        <dbReference type="ARBA" id="ARBA00023033"/>
    </source>
</evidence>
<keyword evidence="9 12" id="KW-0503">Monooxygenase</keyword>
<dbReference type="InterPro" id="IPR050665">
    <property type="entry name" value="Cytochrome_P450_Monooxygen"/>
</dbReference>
<evidence type="ECO:0000256" key="3">
    <source>
        <dbReference type="ARBA" id="ARBA00022617"/>
    </source>
</evidence>
<dbReference type="GO" id="GO:0020037">
    <property type="term" value="F:heme binding"/>
    <property type="evidence" value="ECO:0007669"/>
    <property type="project" value="InterPro"/>
</dbReference>
<reference evidence="13" key="1">
    <citation type="submission" date="2020-03" db="EMBL/GenBank/DDBJ databases">
        <title>A high-quality chromosome-level genome assembly of a woody plant with both climbing and erect habits, Rhamnella rubrinervis.</title>
        <authorList>
            <person name="Lu Z."/>
            <person name="Yang Y."/>
            <person name="Zhu X."/>
            <person name="Sun Y."/>
        </authorList>
    </citation>
    <scope>NUCLEOTIDE SEQUENCE</scope>
    <source>
        <strain evidence="13">BYM</strain>
        <tissue evidence="13">Leaf</tissue>
    </source>
</reference>
<evidence type="ECO:0000256" key="6">
    <source>
        <dbReference type="ARBA" id="ARBA00022989"/>
    </source>
</evidence>
<dbReference type="AlphaFoldDB" id="A0A8K0H4K9"/>
<evidence type="ECO:0000313" key="14">
    <source>
        <dbReference type="Proteomes" id="UP000796880"/>
    </source>
</evidence>
<dbReference type="Pfam" id="PF00067">
    <property type="entry name" value="p450"/>
    <property type="match status" value="1"/>
</dbReference>
<dbReference type="InterPro" id="IPR001128">
    <property type="entry name" value="Cyt_P450"/>
</dbReference>
<dbReference type="PRINTS" id="PR00463">
    <property type="entry name" value="EP450I"/>
</dbReference>
<dbReference type="Gene3D" id="1.10.630.10">
    <property type="entry name" value="Cytochrome P450"/>
    <property type="match status" value="1"/>
</dbReference>
<evidence type="ECO:0000256" key="5">
    <source>
        <dbReference type="ARBA" id="ARBA00022723"/>
    </source>
</evidence>
<keyword evidence="4" id="KW-0812">Transmembrane</keyword>
<dbReference type="InterPro" id="IPR036396">
    <property type="entry name" value="Cyt_P450_sf"/>
</dbReference>